<feature type="domain" description="NYN" evidence="1">
    <location>
        <begin position="70"/>
        <end position="177"/>
    </location>
</feature>
<dbReference type="PANTHER" id="PTHR35458">
    <property type="entry name" value="SLR0755 PROTEIN"/>
    <property type="match status" value="1"/>
</dbReference>
<reference evidence="3" key="2">
    <citation type="submission" date="2011-04" db="EMBL/GenBank/DDBJ databases">
        <title>The complete genome of chromosome of Treponema succinifaciens DSM 2489.</title>
        <authorList>
            <person name="Lucas S."/>
            <person name="Copeland A."/>
            <person name="Lapidus A."/>
            <person name="Bruce D."/>
            <person name="Goodwin L."/>
            <person name="Pitluck S."/>
            <person name="Peters L."/>
            <person name="Kyrpides N."/>
            <person name="Mavromatis K."/>
            <person name="Ivanova N."/>
            <person name="Ovchinnikova G."/>
            <person name="Teshima H."/>
            <person name="Detter J.C."/>
            <person name="Tapia R."/>
            <person name="Han C."/>
            <person name="Land M."/>
            <person name="Hauser L."/>
            <person name="Markowitz V."/>
            <person name="Cheng J.-F."/>
            <person name="Hugenholtz P."/>
            <person name="Woyke T."/>
            <person name="Wu D."/>
            <person name="Gronow S."/>
            <person name="Wellnitz S."/>
            <person name="Brambilla E."/>
            <person name="Klenk H.-P."/>
            <person name="Eisen J.A."/>
        </authorList>
    </citation>
    <scope>NUCLEOTIDE SEQUENCE [LARGE SCALE GENOMIC DNA]</scope>
    <source>
        <strain evidence="3">ATCC 33096 / DSM 2489 / 6091</strain>
    </source>
</reference>
<dbReference type="STRING" id="869209.Tresu_2114"/>
<sequence length="311" mass="34916">MEDIARACFVIDGNYTRKGFSHLAQDGIDGNYYSINFAALTEYTASLIEAETGTRCVFSDKKVFMGTNAEFDRENQKFYRALDEAGFQRNTFNLRSQESSNGRLPTLKEDAVDTTIVFNTAKEFYTKSRDERFDTLVLYAGDGDLSVLVSGLKAEGVRVFVIYYDFKTPVSITRASQNLLETADKAISISSLLDERVSQQIKSIFTKIDAPEQTFQVHYKPGARSAFETATQPFVLSEKLIIEGISNCRKDDDGWALVAQLGKSIEYKMGAKLPFGTKLRAELARYPKTFETKEVPAFSVRIKPAALQHKN</sequence>
<accession>F2NTJ4</accession>
<evidence type="ECO:0000313" key="3">
    <source>
        <dbReference type="Proteomes" id="UP000006852"/>
    </source>
</evidence>
<dbReference type="OrthoDB" id="9794137at2"/>
<dbReference type="InterPro" id="IPR047140">
    <property type="entry name" value="LabA"/>
</dbReference>
<keyword evidence="3" id="KW-1185">Reference proteome</keyword>
<dbReference type="GO" id="GO:0004540">
    <property type="term" value="F:RNA nuclease activity"/>
    <property type="evidence" value="ECO:0007669"/>
    <property type="project" value="InterPro"/>
</dbReference>
<protein>
    <recommendedName>
        <fullName evidence="1">NYN domain-containing protein</fullName>
    </recommendedName>
</protein>
<reference evidence="2 3" key="1">
    <citation type="journal article" date="2011" name="Stand. Genomic Sci.">
        <title>Complete genome sequence of Treponema succinifaciens type strain (6091).</title>
        <authorList>
            <person name="Han C."/>
            <person name="Gronow S."/>
            <person name="Teshima H."/>
            <person name="Lapidus A."/>
            <person name="Nolan M."/>
            <person name="Lucas S."/>
            <person name="Hammon N."/>
            <person name="Deshpande S."/>
            <person name="Cheng J.F."/>
            <person name="Zeytun A."/>
            <person name="Tapia R."/>
            <person name="Goodwin L."/>
            <person name="Pitluck S."/>
            <person name="Liolios K."/>
            <person name="Pagani I."/>
            <person name="Ivanova N."/>
            <person name="Mavromatis K."/>
            <person name="Mikhailova N."/>
            <person name="Huntemann M."/>
            <person name="Pati A."/>
            <person name="Chen A."/>
            <person name="Palaniappan K."/>
            <person name="Land M."/>
            <person name="Hauser L."/>
            <person name="Brambilla E.M."/>
            <person name="Rohde M."/>
            <person name="Goker M."/>
            <person name="Woyke T."/>
            <person name="Bristow J."/>
            <person name="Eisen J.A."/>
            <person name="Markowitz V."/>
            <person name="Hugenholtz P."/>
            <person name="Kyrpides N.C."/>
            <person name="Klenk H.P."/>
            <person name="Detter J.C."/>
        </authorList>
    </citation>
    <scope>NUCLEOTIDE SEQUENCE [LARGE SCALE GENOMIC DNA]</scope>
    <source>
        <strain evidence="3">ATCC 33096 / DSM 2489 / 6091</strain>
    </source>
</reference>
<name>F2NTJ4_TRES6</name>
<dbReference type="EMBL" id="CP002631">
    <property type="protein sequence ID" value="AEB14983.1"/>
    <property type="molecule type" value="Genomic_DNA"/>
</dbReference>
<dbReference type="RefSeq" id="WP_013702236.1">
    <property type="nucleotide sequence ID" value="NC_015385.1"/>
</dbReference>
<dbReference type="Pfam" id="PF01936">
    <property type="entry name" value="NYN"/>
    <property type="match status" value="1"/>
</dbReference>
<gene>
    <name evidence="2" type="ordered locus">Tresu_2114</name>
</gene>
<dbReference type="InterPro" id="IPR021139">
    <property type="entry name" value="NYN"/>
</dbReference>
<evidence type="ECO:0000313" key="2">
    <source>
        <dbReference type="EMBL" id="AEB14983.1"/>
    </source>
</evidence>
<dbReference type="Proteomes" id="UP000006852">
    <property type="component" value="Chromosome"/>
</dbReference>
<dbReference type="PANTHER" id="PTHR35458:SF8">
    <property type="entry name" value="SLR0650 PROTEIN"/>
    <property type="match status" value="1"/>
</dbReference>
<dbReference type="GeneID" id="302999236"/>
<dbReference type="AlphaFoldDB" id="F2NTJ4"/>
<proteinExistence type="predicted"/>
<dbReference type="KEGG" id="tsu:Tresu_2114"/>
<evidence type="ECO:0000259" key="1">
    <source>
        <dbReference type="Pfam" id="PF01936"/>
    </source>
</evidence>
<dbReference type="Gene3D" id="3.40.50.1010">
    <property type="entry name" value="5'-nuclease"/>
    <property type="match status" value="1"/>
</dbReference>
<dbReference type="eggNOG" id="COG1432">
    <property type="taxonomic scope" value="Bacteria"/>
</dbReference>
<dbReference type="HOGENOM" id="CLU_894127_0_0_12"/>
<organism evidence="2 3">
    <name type="scientific">Treponema succinifaciens (strain ATCC 33096 / DSM 2489 / 6091)</name>
    <dbReference type="NCBI Taxonomy" id="869209"/>
    <lineage>
        <taxon>Bacteria</taxon>
        <taxon>Pseudomonadati</taxon>
        <taxon>Spirochaetota</taxon>
        <taxon>Spirochaetia</taxon>
        <taxon>Spirochaetales</taxon>
        <taxon>Treponemataceae</taxon>
        <taxon>Treponema</taxon>
    </lineage>
</organism>